<dbReference type="InterPro" id="IPR000182">
    <property type="entry name" value="GNAT_dom"/>
</dbReference>
<evidence type="ECO:0000256" key="2">
    <source>
        <dbReference type="ARBA" id="ARBA00023315"/>
    </source>
</evidence>
<accession>A0ABV8U4B4</accession>
<dbReference type="Gene3D" id="3.40.630.30">
    <property type="match status" value="1"/>
</dbReference>
<gene>
    <name evidence="4" type="ORF">ACFPET_18775</name>
</gene>
<feature type="domain" description="N-acetyltransferase" evidence="3">
    <location>
        <begin position="6"/>
        <end position="208"/>
    </location>
</feature>
<keyword evidence="5" id="KW-1185">Reference proteome</keyword>
<dbReference type="Pfam" id="PF00583">
    <property type="entry name" value="Acetyltransf_1"/>
    <property type="match status" value="1"/>
</dbReference>
<dbReference type="SUPFAM" id="SSF55729">
    <property type="entry name" value="Acyl-CoA N-acyltransferases (Nat)"/>
    <property type="match status" value="2"/>
</dbReference>
<sequence>MTLSSPQLRPLDIADPSTVSRWLDLHEAIAEHDFPHHPVQTPALLAAGLAVPSPDSSTREWLWWEDGEAVGGCRATLFLKENGSLCQGSVYVHPRHRRRGMGTALLEHLESFAAEQGRSVVSGWPPLALGAAENDTVGPFAERTGYERALSGKVRRNVLAETMGPGLARKEAAALPKAEGYRITGWAGPVPEKYAAGYAALESRMLADQPTGSWVREDSEYDVDRIRAGERIERRRGLTAVHTIAVQERTGEVAGHTQLWVIPGEEKWANQGITIVDPAHRGRQLGLLMKVANQRRLRSLRPGIERVFSANANANAPMAAVNDALGYEVFGGSAVFQKRLDGGNGQ</sequence>
<comment type="caution">
    <text evidence="4">The sequence shown here is derived from an EMBL/GenBank/DDBJ whole genome shotgun (WGS) entry which is preliminary data.</text>
</comment>
<dbReference type="RefSeq" id="WP_380624042.1">
    <property type="nucleotide sequence ID" value="NZ_JBHSDK010000028.1"/>
</dbReference>
<organism evidence="4 5">
    <name type="scientific">Salininema proteolyticum</name>
    <dbReference type="NCBI Taxonomy" id="1607685"/>
    <lineage>
        <taxon>Bacteria</taxon>
        <taxon>Bacillati</taxon>
        <taxon>Actinomycetota</taxon>
        <taxon>Actinomycetes</taxon>
        <taxon>Glycomycetales</taxon>
        <taxon>Glycomycetaceae</taxon>
        <taxon>Salininema</taxon>
    </lineage>
</organism>
<dbReference type="GO" id="GO:0016746">
    <property type="term" value="F:acyltransferase activity"/>
    <property type="evidence" value="ECO:0007669"/>
    <property type="project" value="UniProtKB-KW"/>
</dbReference>
<keyword evidence="1 4" id="KW-0808">Transferase</keyword>
<evidence type="ECO:0000313" key="4">
    <source>
        <dbReference type="EMBL" id="MFC4337250.1"/>
    </source>
</evidence>
<dbReference type="Proteomes" id="UP001595823">
    <property type="component" value="Unassembled WGS sequence"/>
</dbReference>
<dbReference type="InterPro" id="IPR016181">
    <property type="entry name" value="Acyl_CoA_acyltransferase"/>
</dbReference>
<evidence type="ECO:0000313" key="5">
    <source>
        <dbReference type="Proteomes" id="UP001595823"/>
    </source>
</evidence>
<dbReference type="InterPro" id="IPR050832">
    <property type="entry name" value="Bact_Acetyltransf"/>
</dbReference>
<dbReference type="PROSITE" id="PS51186">
    <property type="entry name" value="GNAT"/>
    <property type="match status" value="1"/>
</dbReference>
<keyword evidence="2 4" id="KW-0012">Acyltransferase</keyword>
<dbReference type="CDD" id="cd04301">
    <property type="entry name" value="NAT_SF"/>
    <property type="match status" value="1"/>
</dbReference>
<name>A0ABV8U4B4_9ACTN</name>
<dbReference type="PANTHER" id="PTHR43877:SF1">
    <property type="entry name" value="ACETYLTRANSFERASE"/>
    <property type="match status" value="1"/>
</dbReference>
<dbReference type="EMBL" id="JBHSDK010000028">
    <property type="protein sequence ID" value="MFC4337250.1"/>
    <property type="molecule type" value="Genomic_DNA"/>
</dbReference>
<protein>
    <submittedName>
        <fullName evidence="4">GNAT family N-acetyltransferase</fullName>
        <ecNumber evidence="4">2.3.1.-</ecNumber>
    </submittedName>
</protein>
<proteinExistence type="predicted"/>
<evidence type="ECO:0000256" key="1">
    <source>
        <dbReference type="ARBA" id="ARBA00022679"/>
    </source>
</evidence>
<evidence type="ECO:0000259" key="3">
    <source>
        <dbReference type="PROSITE" id="PS51186"/>
    </source>
</evidence>
<dbReference type="PANTHER" id="PTHR43877">
    <property type="entry name" value="AMINOALKYLPHOSPHONATE N-ACETYLTRANSFERASE-RELATED-RELATED"/>
    <property type="match status" value="1"/>
</dbReference>
<dbReference type="EC" id="2.3.1.-" evidence="4"/>
<reference evidence="5" key="1">
    <citation type="journal article" date="2019" name="Int. J. Syst. Evol. Microbiol.">
        <title>The Global Catalogue of Microorganisms (GCM) 10K type strain sequencing project: providing services to taxonomists for standard genome sequencing and annotation.</title>
        <authorList>
            <consortium name="The Broad Institute Genomics Platform"/>
            <consortium name="The Broad Institute Genome Sequencing Center for Infectious Disease"/>
            <person name="Wu L."/>
            <person name="Ma J."/>
        </authorList>
    </citation>
    <scope>NUCLEOTIDE SEQUENCE [LARGE SCALE GENOMIC DNA]</scope>
    <source>
        <strain evidence="5">IBRC-M 10908</strain>
    </source>
</reference>